<keyword evidence="1" id="KW-0812">Transmembrane</keyword>
<feature type="transmembrane region" description="Helical" evidence="1">
    <location>
        <begin position="12"/>
        <end position="30"/>
    </location>
</feature>
<keyword evidence="1" id="KW-0472">Membrane</keyword>
<proteinExistence type="predicted"/>
<reference evidence="3" key="2">
    <citation type="journal article" date="2010" name="Genome Res.">
        <title>Population genomic sequencing of Coccidioides fungi reveals recent hybridization and transposon control.</title>
        <authorList>
            <person name="Neafsey D.E."/>
            <person name="Barker B.M."/>
            <person name="Sharpton T.J."/>
            <person name="Stajich J.E."/>
            <person name="Park D.J."/>
            <person name="Whiston E."/>
            <person name="Hung C.-Y."/>
            <person name="McMahan C."/>
            <person name="White J."/>
            <person name="Sykes S."/>
            <person name="Heiman D."/>
            <person name="Young S."/>
            <person name="Zeng Q."/>
            <person name="Abouelleil A."/>
            <person name="Aftuck L."/>
            <person name="Bessette D."/>
            <person name="Brown A."/>
            <person name="FitzGerald M."/>
            <person name="Lui A."/>
            <person name="Macdonald J.P."/>
            <person name="Priest M."/>
            <person name="Orbach M.J."/>
            <person name="Galgiani J.N."/>
            <person name="Kirkland T.N."/>
            <person name="Cole G.T."/>
            <person name="Birren B.W."/>
            <person name="Henn M.R."/>
            <person name="Taylor J.W."/>
            <person name="Rounsley S.D."/>
        </authorList>
    </citation>
    <scope>GENOME REANNOTATION</scope>
    <source>
        <strain evidence="3">RS</strain>
    </source>
</reference>
<feature type="transmembrane region" description="Helical" evidence="1">
    <location>
        <begin position="185"/>
        <end position="206"/>
    </location>
</feature>
<protein>
    <submittedName>
        <fullName evidence="2">Uncharacterized protein</fullName>
    </submittedName>
</protein>
<reference evidence="3" key="1">
    <citation type="journal article" date="2009" name="Genome Res.">
        <title>Comparative genomic analyses of the human fungal pathogens Coccidioides and their relatives.</title>
        <authorList>
            <person name="Sharpton T.J."/>
            <person name="Stajich J.E."/>
            <person name="Rounsley S.D."/>
            <person name="Gardner M.J."/>
            <person name="Wortman J.R."/>
            <person name="Jordar V.S."/>
            <person name="Maiti R."/>
            <person name="Kodira C.D."/>
            <person name="Neafsey D.E."/>
            <person name="Zeng Q."/>
            <person name="Hung C.-Y."/>
            <person name="McMahan C."/>
            <person name="Muszewska A."/>
            <person name="Grynberg M."/>
            <person name="Mandel M.A."/>
            <person name="Kellner E.M."/>
            <person name="Barker B.M."/>
            <person name="Galgiani J.N."/>
            <person name="Orbach M.J."/>
            <person name="Kirkland T.N."/>
            <person name="Cole G.T."/>
            <person name="Henn M.R."/>
            <person name="Birren B.W."/>
            <person name="Taylor J.W."/>
        </authorList>
    </citation>
    <scope>NUCLEOTIDE SEQUENCE [LARGE SCALE GENOMIC DNA]</scope>
    <source>
        <strain evidence="3">RS</strain>
    </source>
</reference>
<evidence type="ECO:0000313" key="2">
    <source>
        <dbReference type="EMBL" id="EAS33165.3"/>
    </source>
</evidence>
<accession>J3KCZ5</accession>
<feature type="transmembrane region" description="Helical" evidence="1">
    <location>
        <begin position="51"/>
        <end position="69"/>
    </location>
</feature>
<dbReference type="PANTHER" id="PTHR39470">
    <property type="entry name" value="CHROMOSOME 10, WHOLE GENOME SHOTGUN SEQUENCE"/>
    <property type="match status" value="1"/>
</dbReference>
<dbReference type="VEuPathDB" id="FungiDB:CIMG_04189"/>
<dbReference type="OMA" id="YFYYALP"/>
<keyword evidence="3" id="KW-1185">Reference proteome</keyword>
<feature type="transmembrane region" description="Helical" evidence="1">
    <location>
        <begin position="159"/>
        <end position="178"/>
    </location>
</feature>
<evidence type="ECO:0000313" key="3">
    <source>
        <dbReference type="Proteomes" id="UP000001261"/>
    </source>
</evidence>
<dbReference type="PANTHER" id="PTHR39470:SF1">
    <property type="entry name" value="CHORISMATE SYNTHASE PROTEIN"/>
    <property type="match status" value="1"/>
</dbReference>
<gene>
    <name evidence="2" type="ORF">CIMG_04189</name>
</gene>
<dbReference type="AlphaFoldDB" id="J3KCZ5"/>
<feature type="transmembrane region" description="Helical" evidence="1">
    <location>
        <begin position="226"/>
        <end position="247"/>
    </location>
</feature>
<evidence type="ECO:0000256" key="1">
    <source>
        <dbReference type="SAM" id="Phobius"/>
    </source>
</evidence>
<dbReference type="OrthoDB" id="4218123at2759"/>
<organism evidence="2 3">
    <name type="scientific">Coccidioides immitis (strain RS)</name>
    <name type="common">Valley fever fungus</name>
    <dbReference type="NCBI Taxonomy" id="246410"/>
    <lineage>
        <taxon>Eukaryota</taxon>
        <taxon>Fungi</taxon>
        <taxon>Dikarya</taxon>
        <taxon>Ascomycota</taxon>
        <taxon>Pezizomycotina</taxon>
        <taxon>Eurotiomycetes</taxon>
        <taxon>Eurotiomycetidae</taxon>
        <taxon>Onygenales</taxon>
        <taxon>Onygenaceae</taxon>
        <taxon>Coccidioides</taxon>
    </lineage>
</organism>
<dbReference type="KEGG" id="cim:CIMG_04189"/>
<sequence>MTLFDTIKSLTIFFAPILIPRAISLIRAVRQSVAQRRHISPKPLTPQSSRALNILFFSAALFFTLSLPIHPHAPASSIFSLTSSRFSTPTELLFTRVSRIRPLTHLDTLLRAQFTSPAARRTYLRFGPETLLSCPFCGPENPKSYLIYYISSNVLLPHLFHLLILGIVTSAPIAGPIAARWRTKFFWTGFFFLLAELSFVAAYNPYEMGVLNTSLIPGSLYTRLYMARTLGLTTFDALCAGIIYLSATDRFFFGTKTSCASVEEQIDEFAETVGSSIASAMGKLHALGLAKNAIMRDAVLRERERAVWTEIIGRSGGMVGDDGKSVLDDEKVAQAVAQALAKRAQSEKSEINEADVMKKGMEEAAKFVDGVTAGLELEG</sequence>
<dbReference type="InParanoid" id="J3KCZ5"/>
<dbReference type="STRING" id="246410.J3KCZ5"/>
<name>J3KCZ5_COCIM</name>
<dbReference type="EMBL" id="GG704916">
    <property type="protein sequence ID" value="EAS33165.3"/>
    <property type="molecule type" value="Genomic_DNA"/>
</dbReference>
<dbReference type="GeneID" id="4562512"/>
<dbReference type="RefSeq" id="XP_001244748.1">
    <property type="nucleotide sequence ID" value="XM_001244747.1"/>
</dbReference>
<dbReference type="Proteomes" id="UP000001261">
    <property type="component" value="Unassembled WGS sequence"/>
</dbReference>
<keyword evidence="1" id="KW-1133">Transmembrane helix</keyword>